<proteinExistence type="predicted"/>
<dbReference type="AlphaFoldDB" id="A0A222E203"/>
<feature type="compositionally biased region" description="Pro residues" evidence="1">
    <location>
        <begin position="48"/>
        <end position="62"/>
    </location>
</feature>
<keyword evidence="4" id="KW-0479">Metal-binding</keyword>
<keyword evidence="5" id="KW-1185">Reference proteome</keyword>
<dbReference type="Gene3D" id="2.20.28.30">
    <property type="entry name" value="RNA polymerase ii, chain L"/>
    <property type="match status" value="1"/>
</dbReference>
<accession>A0A222E203</accession>
<organism evidence="4 5">
    <name type="scientific">Antarctobacter heliothermus</name>
    <dbReference type="NCBI Taxonomy" id="74033"/>
    <lineage>
        <taxon>Bacteria</taxon>
        <taxon>Pseudomonadati</taxon>
        <taxon>Pseudomonadota</taxon>
        <taxon>Alphaproteobacteria</taxon>
        <taxon>Rhodobacterales</taxon>
        <taxon>Roseobacteraceae</taxon>
        <taxon>Antarctobacter</taxon>
    </lineage>
</organism>
<reference evidence="4 5" key="1">
    <citation type="submission" date="2017-07" db="EMBL/GenBank/DDBJ databases">
        <title>Genome Sequence of Antarctobacter heliothermus Strain SMS3 Isolated from a culture of the Diatom Skeletonema marinoi.</title>
        <authorList>
            <person name="Topel M."/>
            <person name="Pinder M.I.M."/>
            <person name="Johansson O.N."/>
            <person name="Kourtchenko O."/>
            <person name="Godhe A."/>
            <person name="Clarke A.K."/>
        </authorList>
    </citation>
    <scope>NUCLEOTIDE SEQUENCE [LARGE SCALE GENOMIC DNA]</scope>
    <source>
        <strain evidence="4 5">SMS3</strain>
    </source>
</reference>
<keyword evidence="4" id="KW-0863">Zinc-finger</keyword>
<feature type="domain" description="RRN7-type" evidence="3">
    <location>
        <begin position="69"/>
        <end position="100"/>
    </location>
</feature>
<gene>
    <name evidence="4" type="ORF">ANTHELSMS3_01563</name>
</gene>
<keyword evidence="4" id="KW-0862">Zinc</keyword>
<keyword evidence="2" id="KW-1133">Transmembrane helix</keyword>
<evidence type="ECO:0000256" key="2">
    <source>
        <dbReference type="SAM" id="Phobius"/>
    </source>
</evidence>
<evidence type="ECO:0000259" key="3">
    <source>
        <dbReference type="Pfam" id="PF11781"/>
    </source>
</evidence>
<feature type="region of interest" description="Disordered" evidence="1">
    <location>
        <begin position="41"/>
        <end position="69"/>
    </location>
</feature>
<dbReference type="InterPro" id="IPR021752">
    <property type="entry name" value="TF_Rrn7_Zf"/>
</dbReference>
<dbReference type="EMBL" id="CP022540">
    <property type="protein sequence ID" value="ASP20259.1"/>
    <property type="molecule type" value="Genomic_DNA"/>
</dbReference>
<evidence type="ECO:0000313" key="4">
    <source>
        <dbReference type="EMBL" id="ASP20259.1"/>
    </source>
</evidence>
<evidence type="ECO:0000256" key="1">
    <source>
        <dbReference type="SAM" id="MobiDB-lite"/>
    </source>
</evidence>
<dbReference type="PANTHER" id="PTHR37826">
    <property type="entry name" value="FLOTILLIN BAND_7_5 DOMAIN PROTEIN"/>
    <property type="match status" value="1"/>
</dbReference>
<dbReference type="KEGG" id="aht:ANTHELSMS3_01563"/>
<keyword evidence="2" id="KW-0472">Membrane</keyword>
<name>A0A222E203_9RHOB</name>
<dbReference type="Pfam" id="PF11781">
    <property type="entry name" value="Zn_ribbon_RRN7"/>
    <property type="match status" value="1"/>
</dbReference>
<dbReference type="GO" id="GO:0008270">
    <property type="term" value="F:zinc ion binding"/>
    <property type="evidence" value="ECO:0007669"/>
    <property type="project" value="UniProtKB-KW"/>
</dbReference>
<keyword evidence="2" id="KW-0812">Transmembrane</keyword>
<sequence>MPIRQGPWDGHRPIRPDARLFFLSLGCDPRKDAANPHRLMSISDMSDLPPPPPSDTPPPPSAPKDLTDEHRFPCDQCGSDFRFDPDNGELVCGHCGNTAEIADTAGPWGGGGIRELDFQAAMADLLPLQEMEETRVSTCPNCAAQVEFDPDVHAAECPFCATPVVTDTGTHRHIKPRGLLPFALDEAAAREAMTGWLGKLWFAPNGLQEYARKGRKLTGIYVPYWTFDADTSSDYRGERGTVYYETRQVVRDGKTETQRVQKIRWTRVSGRVQRFFDDVLVLASKALPKRFTDALEPWDLAAMEPYRPEYLAGFRAEGYQVDLDAGFVEAKEKMDRQIQRDVKFDIGGDRQRVHNIDTDMRDITFKHVLLPVWMAAYKYRGKSFRFVVNGRTGRVQGERPWSAWKITIAVILGLIVAGGVGYLIAINQ</sequence>
<evidence type="ECO:0000313" key="5">
    <source>
        <dbReference type="Proteomes" id="UP000203589"/>
    </source>
</evidence>
<dbReference type="PANTHER" id="PTHR37826:SF3">
    <property type="entry name" value="J DOMAIN-CONTAINING PROTEIN"/>
    <property type="match status" value="1"/>
</dbReference>
<protein>
    <submittedName>
        <fullName evidence="4">Zinc-finger of RNA-polymerase I-specific TFIIB, Rrn7</fullName>
    </submittedName>
</protein>
<feature type="transmembrane region" description="Helical" evidence="2">
    <location>
        <begin position="401"/>
        <end position="425"/>
    </location>
</feature>
<dbReference type="Proteomes" id="UP000203589">
    <property type="component" value="Chromosome"/>
</dbReference>